<dbReference type="AlphaFoldDB" id="A0A1J5QBM2"/>
<feature type="transmembrane region" description="Helical" evidence="6">
    <location>
        <begin position="73"/>
        <end position="92"/>
    </location>
</feature>
<feature type="transmembrane region" description="Helical" evidence="6">
    <location>
        <begin position="145"/>
        <end position="164"/>
    </location>
</feature>
<evidence type="ECO:0000256" key="4">
    <source>
        <dbReference type="ARBA" id="ARBA00022989"/>
    </source>
</evidence>
<comment type="caution">
    <text evidence="7">The sequence shown here is derived from an EMBL/GenBank/DDBJ whole genome shotgun (WGS) entry which is preliminary data.</text>
</comment>
<dbReference type="SUPFAM" id="SSF158442">
    <property type="entry name" value="DsbB-like"/>
    <property type="match status" value="1"/>
</dbReference>
<evidence type="ECO:0000256" key="1">
    <source>
        <dbReference type="ARBA" id="ARBA00004651"/>
    </source>
</evidence>
<dbReference type="Gene3D" id="1.20.1550.10">
    <property type="entry name" value="DsbB-like"/>
    <property type="match status" value="1"/>
</dbReference>
<evidence type="ECO:0000256" key="6">
    <source>
        <dbReference type="SAM" id="Phobius"/>
    </source>
</evidence>
<reference evidence="7" key="1">
    <citation type="submission" date="2016-10" db="EMBL/GenBank/DDBJ databases">
        <title>Sequence of Gallionella enrichment culture.</title>
        <authorList>
            <person name="Poehlein A."/>
            <person name="Muehling M."/>
            <person name="Daniel R."/>
        </authorList>
    </citation>
    <scope>NUCLEOTIDE SEQUENCE</scope>
</reference>
<evidence type="ECO:0000256" key="2">
    <source>
        <dbReference type="ARBA" id="ARBA00022475"/>
    </source>
</evidence>
<dbReference type="GO" id="GO:0015035">
    <property type="term" value="F:protein-disulfide reductase activity"/>
    <property type="evidence" value="ECO:0007669"/>
    <property type="project" value="InterPro"/>
</dbReference>
<feature type="transmembrane region" description="Helical" evidence="6">
    <location>
        <begin position="46"/>
        <end position="66"/>
    </location>
</feature>
<dbReference type="InterPro" id="IPR003752">
    <property type="entry name" value="DiS_bond_form_DsbB/BdbC"/>
</dbReference>
<accession>A0A1J5QBM2</accession>
<dbReference type="Pfam" id="PF02600">
    <property type="entry name" value="DsbB"/>
    <property type="match status" value="1"/>
</dbReference>
<protein>
    <submittedName>
        <fullName evidence="7">Disulfide bond formation protein B</fullName>
    </submittedName>
</protein>
<sequence>MNLKLYRSTRPGSVALPGLAAAAALGVLGGALWMQHQGYAPCPLCILQRMAYLGVLGFALIAMGLIRRGGAVGSTLVLSLGALSALAGLGVAGRHVWLVLHPGQTCGLDPLAAVINHWRITQWFPWMFRADGFCTDTPNLFGLALPVWSALGFVLLAALLFAALRPRARR</sequence>
<keyword evidence="2" id="KW-1003">Cell membrane</keyword>
<evidence type="ECO:0000256" key="3">
    <source>
        <dbReference type="ARBA" id="ARBA00022692"/>
    </source>
</evidence>
<keyword evidence="5 6" id="KW-0472">Membrane</keyword>
<evidence type="ECO:0000256" key="5">
    <source>
        <dbReference type="ARBA" id="ARBA00023136"/>
    </source>
</evidence>
<name>A0A1J5QBM2_9ZZZZ</name>
<keyword evidence="3 6" id="KW-0812">Transmembrane</keyword>
<dbReference type="GO" id="GO:0005886">
    <property type="term" value="C:plasma membrane"/>
    <property type="evidence" value="ECO:0007669"/>
    <property type="project" value="UniProtKB-SubCell"/>
</dbReference>
<comment type="subcellular location">
    <subcellularLocation>
        <location evidence="1">Cell membrane</location>
        <topology evidence="1">Multi-pass membrane protein</topology>
    </subcellularLocation>
</comment>
<dbReference type="InterPro" id="IPR050183">
    <property type="entry name" value="DsbB"/>
</dbReference>
<dbReference type="GO" id="GO:0006457">
    <property type="term" value="P:protein folding"/>
    <property type="evidence" value="ECO:0007669"/>
    <property type="project" value="InterPro"/>
</dbReference>
<proteinExistence type="predicted"/>
<dbReference type="PANTHER" id="PTHR36570:SF3">
    <property type="entry name" value="DISULFIDE BOND FORMATION PROTEIN B"/>
    <property type="match status" value="1"/>
</dbReference>
<feature type="transmembrane region" description="Helical" evidence="6">
    <location>
        <begin position="12"/>
        <end position="34"/>
    </location>
</feature>
<dbReference type="InterPro" id="IPR023380">
    <property type="entry name" value="DsbB-like_sf"/>
</dbReference>
<keyword evidence="4 6" id="KW-1133">Transmembrane helix</keyword>
<dbReference type="PANTHER" id="PTHR36570">
    <property type="entry name" value="DISULFIDE BOND FORMATION PROTEIN B"/>
    <property type="match status" value="1"/>
</dbReference>
<organism evidence="7">
    <name type="scientific">mine drainage metagenome</name>
    <dbReference type="NCBI Taxonomy" id="410659"/>
    <lineage>
        <taxon>unclassified sequences</taxon>
        <taxon>metagenomes</taxon>
        <taxon>ecological metagenomes</taxon>
    </lineage>
</organism>
<dbReference type="EMBL" id="MLJW01002897">
    <property type="protein sequence ID" value="OIQ73357.1"/>
    <property type="molecule type" value="Genomic_DNA"/>
</dbReference>
<gene>
    <name evidence="7" type="primary">dsbB_10</name>
    <name evidence="7" type="ORF">GALL_450050</name>
</gene>
<evidence type="ECO:0000313" key="7">
    <source>
        <dbReference type="EMBL" id="OIQ73357.1"/>
    </source>
</evidence>